<dbReference type="RefSeq" id="WP_425343979.1">
    <property type="nucleotide sequence ID" value="NZ_JBGUBD010000001.1"/>
</dbReference>
<dbReference type="Pfam" id="PF01475">
    <property type="entry name" value="FUR"/>
    <property type="match status" value="1"/>
</dbReference>
<keyword evidence="8" id="KW-1185">Reference proteome</keyword>
<dbReference type="Gene3D" id="3.30.1490.190">
    <property type="match status" value="1"/>
</dbReference>
<evidence type="ECO:0000313" key="8">
    <source>
        <dbReference type="Proteomes" id="UP001575105"/>
    </source>
</evidence>
<keyword evidence="5" id="KW-0238">DNA-binding</keyword>
<evidence type="ECO:0000256" key="2">
    <source>
        <dbReference type="ARBA" id="ARBA00022491"/>
    </source>
</evidence>
<dbReference type="Proteomes" id="UP001575105">
    <property type="component" value="Unassembled WGS sequence"/>
</dbReference>
<keyword evidence="2" id="KW-0678">Repressor</keyword>
<dbReference type="InterPro" id="IPR036388">
    <property type="entry name" value="WH-like_DNA-bd_sf"/>
</dbReference>
<proteinExistence type="inferred from homology"/>
<comment type="caution">
    <text evidence="7">The sequence shown here is derived from an EMBL/GenBank/DDBJ whole genome shotgun (WGS) entry which is preliminary data.</text>
</comment>
<comment type="similarity">
    <text evidence="1">Belongs to the Fur family.</text>
</comment>
<protein>
    <submittedName>
        <fullName evidence="7">Fur family transcriptional regulator</fullName>
    </submittedName>
</protein>
<organism evidence="7 8">
    <name type="scientific">Natronomicrosphaera hydrolytica</name>
    <dbReference type="NCBI Taxonomy" id="3242702"/>
    <lineage>
        <taxon>Bacteria</taxon>
        <taxon>Pseudomonadati</taxon>
        <taxon>Planctomycetota</taxon>
        <taxon>Phycisphaerae</taxon>
        <taxon>Phycisphaerales</taxon>
        <taxon>Phycisphaeraceae</taxon>
        <taxon>Natronomicrosphaera</taxon>
    </lineage>
</organism>
<dbReference type="PANTHER" id="PTHR33202:SF22">
    <property type="entry name" value="HYDROGEN PEROXIDE SENSITIVE REPRESSOR"/>
    <property type="match status" value="1"/>
</dbReference>
<evidence type="ECO:0000256" key="5">
    <source>
        <dbReference type="ARBA" id="ARBA00023125"/>
    </source>
</evidence>
<dbReference type="EMBL" id="JBGUBD010000001">
    <property type="protein sequence ID" value="MFA9477056.1"/>
    <property type="molecule type" value="Genomic_DNA"/>
</dbReference>
<reference evidence="7 8" key="1">
    <citation type="submission" date="2024-08" db="EMBL/GenBank/DDBJ databases">
        <title>Whole-genome sequencing of halo(alkali)philic microorganisms from hypersaline lakes.</title>
        <authorList>
            <person name="Sorokin D.Y."/>
            <person name="Merkel A.Y."/>
            <person name="Messina E."/>
            <person name="Yakimov M."/>
        </authorList>
    </citation>
    <scope>NUCLEOTIDE SEQUENCE [LARGE SCALE GENOMIC DNA]</scope>
    <source>
        <strain evidence="7 8">AB-hyl4</strain>
    </source>
</reference>
<evidence type="ECO:0000313" key="7">
    <source>
        <dbReference type="EMBL" id="MFA9477056.1"/>
    </source>
</evidence>
<name>A0ABV4U2Q0_9BACT</name>
<dbReference type="CDD" id="cd07153">
    <property type="entry name" value="Fur_like"/>
    <property type="match status" value="1"/>
</dbReference>
<gene>
    <name evidence="7" type="ORF">ACERK3_01990</name>
</gene>
<dbReference type="Gene3D" id="1.10.10.10">
    <property type="entry name" value="Winged helix-like DNA-binding domain superfamily/Winged helix DNA-binding domain"/>
    <property type="match status" value="1"/>
</dbReference>
<evidence type="ECO:0000256" key="4">
    <source>
        <dbReference type="ARBA" id="ARBA00023015"/>
    </source>
</evidence>
<evidence type="ECO:0000256" key="3">
    <source>
        <dbReference type="ARBA" id="ARBA00022833"/>
    </source>
</evidence>
<dbReference type="PANTHER" id="PTHR33202">
    <property type="entry name" value="ZINC UPTAKE REGULATION PROTEIN"/>
    <property type="match status" value="1"/>
</dbReference>
<dbReference type="InterPro" id="IPR043135">
    <property type="entry name" value="Fur_C"/>
</dbReference>
<evidence type="ECO:0000256" key="6">
    <source>
        <dbReference type="ARBA" id="ARBA00023163"/>
    </source>
</evidence>
<dbReference type="InterPro" id="IPR002481">
    <property type="entry name" value="FUR"/>
</dbReference>
<keyword evidence="6" id="KW-0804">Transcription</keyword>
<keyword evidence="4" id="KW-0805">Transcription regulation</keyword>
<keyword evidence="3" id="KW-0862">Zinc</keyword>
<dbReference type="SUPFAM" id="SSF46785">
    <property type="entry name" value="Winged helix' DNA-binding domain"/>
    <property type="match status" value="1"/>
</dbReference>
<evidence type="ECO:0000256" key="1">
    <source>
        <dbReference type="ARBA" id="ARBA00007957"/>
    </source>
</evidence>
<accession>A0ABV4U2Q0</accession>
<dbReference type="InterPro" id="IPR036390">
    <property type="entry name" value="WH_DNA-bd_sf"/>
</dbReference>
<sequence length="123" mass="13582">MERRTPQREAIREAIQQADRPLGPQEILERALHAVPGLGMATVYRTVRAGVDEGWLQPVDLPGSPTRYEPAGKQHHHHFACRTCGGVFEVDGCPGNLGALTPDGFKLENHEVVLYGLCRQCND</sequence>